<dbReference type="EMBL" id="JBANAX010000490">
    <property type="protein sequence ID" value="KAL1206969.1"/>
    <property type="molecule type" value="Genomic_DNA"/>
</dbReference>
<feature type="region of interest" description="Disordered" evidence="1">
    <location>
        <begin position="44"/>
        <end position="74"/>
    </location>
</feature>
<reference evidence="2 3" key="1">
    <citation type="submission" date="2024-04" db="EMBL/GenBank/DDBJ databases">
        <title>Genome assembly C_amara_ONT_v2.</title>
        <authorList>
            <person name="Yant L."/>
            <person name="Moore C."/>
            <person name="Slenker M."/>
        </authorList>
    </citation>
    <scope>NUCLEOTIDE SEQUENCE [LARGE SCALE GENOMIC DNA]</scope>
    <source>
        <tissue evidence="2">Leaf</tissue>
    </source>
</reference>
<feature type="compositionally biased region" description="Polar residues" evidence="1">
    <location>
        <begin position="60"/>
        <end position="74"/>
    </location>
</feature>
<accession>A0ABD1ARW0</accession>
<protein>
    <submittedName>
        <fullName evidence="2">Uncharacterized protein</fullName>
    </submittedName>
</protein>
<feature type="region of interest" description="Disordered" evidence="1">
    <location>
        <begin position="1"/>
        <end position="21"/>
    </location>
</feature>
<proteinExistence type="predicted"/>
<keyword evidence="3" id="KW-1185">Reference proteome</keyword>
<comment type="caution">
    <text evidence="2">The sequence shown here is derived from an EMBL/GenBank/DDBJ whole genome shotgun (WGS) entry which is preliminary data.</text>
</comment>
<feature type="compositionally biased region" description="Low complexity" evidence="1">
    <location>
        <begin position="1"/>
        <end position="14"/>
    </location>
</feature>
<name>A0ABD1ARW0_CARAN</name>
<dbReference type="PANTHER" id="PTHR37721:SF1">
    <property type="entry name" value="OS05G0464200 PROTEIN"/>
    <property type="match status" value="1"/>
</dbReference>
<evidence type="ECO:0000313" key="2">
    <source>
        <dbReference type="EMBL" id="KAL1206969.1"/>
    </source>
</evidence>
<sequence length="74" mass="7613">MESPTTKSSTVKTVQLPPRRGRVKREIFGFLANSMVSAAVRAGGVFTGSGGSSSTTTTTPPASGYNSDQNSESS</sequence>
<gene>
    <name evidence="2" type="ORF">V5N11_000063</name>
</gene>
<evidence type="ECO:0000313" key="3">
    <source>
        <dbReference type="Proteomes" id="UP001558713"/>
    </source>
</evidence>
<organism evidence="2 3">
    <name type="scientific">Cardamine amara subsp. amara</name>
    <dbReference type="NCBI Taxonomy" id="228776"/>
    <lineage>
        <taxon>Eukaryota</taxon>
        <taxon>Viridiplantae</taxon>
        <taxon>Streptophyta</taxon>
        <taxon>Embryophyta</taxon>
        <taxon>Tracheophyta</taxon>
        <taxon>Spermatophyta</taxon>
        <taxon>Magnoliopsida</taxon>
        <taxon>eudicotyledons</taxon>
        <taxon>Gunneridae</taxon>
        <taxon>Pentapetalae</taxon>
        <taxon>rosids</taxon>
        <taxon>malvids</taxon>
        <taxon>Brassicales</taxon>
        <taxon>Brassicaceae</taxon>
        <taxon>Cardamineae</taxon>
        <taxon>Cardamine</taxon>
    </lineage>
</organism>
<dbReference type="PANTHER" id="PTHR37721">
    <property type="entry name" value="OS05G0464200 PROTEIN"/>
    <property type="match status" value="1"/>
</dbReference>
<dbReference type="AlphaFoldDB" id="A0ABD1ARW0"/>
<dbReference type="Proteomes" id="UP001558713">
    <property type="component" value="Unassembled WGS sequence"/>
</dbReference>
<evidence type="ECO:0000256" key="1">
    <source>
        <dbReference type="SAM" id="MobiDB-lite"/>
    </source>
</evidence>